<reference evidence="3" key="1">
    <citation type="journal article" date="2015" name="Proc. Natl. Acad. Sci. U.S.A.">
        <title>Genome sequencing of adzuki bean (Vigna angularis) provides insight into high starch and low fat accumulation and domestication.</title>
        <authorList>
            <person name="Yang K."/>
            <person name="Tian Z."/>
            <person name="Chen C."/>
            <person name="Luo L."/>
            <person name="Zhao B."/>
            <person name="Wang Z."/>
            <person name="Yu L."/>
            <person name="Li Y."/>
            <person name="Sun Y."/>
            <person name="Li W."/>
            <person name="Chen Y."/>
            <person name="Li Y."/>
            <person name="Zhang Y."/>
            <person name="Ai D."/>
            <person name="Zhao J."/>
            <person name="Shang C."/>
            <person name="Ma Y."/>
            <person name="Wu B."/>
            <person name="Wang M."/>
            <person name="Gao L."/>
            <person name="Sun D."/>
            <person name="Zhang P."/>
            <person name="Guo F."/>
            <person name="Wang W."/>
            <person name="Li Y."/>
            <person name="Wang J."/>
            <person name="Varshney R.K."/>
            <person name="Wang J."/>
            <person name="Ling H.Q."/>
            <person name="Wan P."/>
        </authorList>
    </citation>
    <scope>NUCLEOTIDE SEQUENCE</scope>
    <source>
        <strain evidence="3">cv. Jingnong 6</strain>
    </source>
</reference>
<sequence length="885" mass="98233">MELRLEQEGVRPPLPARQFSLLRFVGFSSVRPVHAPSPSVCPSSTSKLVCFNRVLTDSVETFGAHRGAEGFQIPSGDHERCEHLAPILSRPTSSIDIRRPSIWPSRPASDKVGVRRPAIWPPRYVILPPGHFGLRYSAKFGIQDVVIRPQLSAVSTPLPEVENESRPSWIKGRSPQRALDRPASSSVRPHEPNVWTFSLRINRSPFGLSILQKHVRPRTFRRSSKITRTFAQNRPAIGPPGLYWISTIRPFGLRYVAKFGMQHAIVRPGTFGRSSKVTRTSVPDRPPNRHPDTGPSGLYHPSFVASRVQAPNERSLGSAFGTILLIQVSSVDRFTLQDQVGEKERSTENDSQLGWAPNEEASAPLRPSWKKSVPPRTTLNLVGLRTKRRPPHKDQIGEKECSTENDSQLGWAPNAEPSGINRLGHQASTLGRPPSTVIVQVLSQIWHYTFNRPASWPLRPSGINRDRSGRPASTVIVQVLSQIWHYTFNRPASTVIVQVLSQIWHSTFNRPASWPLRPSGINRDRSGRPASTVIVQVLSQIWHYTFNRPASTVIVQVLSQIWHSTFNRPASWPLRPSGINRDRSGPPGIGQAPNHSVSERPPKMARPSKMASVQNGNQDERPAIQDEASAQNGNQETKRPPKDGRPPKMESGPNVKHQDRTSKKNGCPSFHGSSGPPNIFDVRPRWKVRPRIWTKCPTSGQSFRKRTSAQGCHVRPIIWTERPDVQNRTPTQSRTSARDWTSAQGGTSAQESGPNVHRAANHLGSGRPPKVGTTSARDWTSAQGGTSAQESGPNVHRAANHLGSGRPPKEGVRPARSIELRLEQEGVRPPLPARQFSLLRFVGFSSVRPVHAPSLSVRPSSTSKLVCFNRVLTDSVETDTVLYQQ</sequence>
<organism evidence="2 3">
    <name type="scientific">Phaseolus angularis</name>
    <name type="common">Azuki bean</name>
    <name type="synonym">Vigna angularis</name>
    <dbReference type="NCBI Taxonomy" id="3914"/>
    <lineage>
        <taxon>Eukaryota</taxon>
        <taxon>Viridiplantae</taxon>
        <taxon>Streptophyta</taxon>
        <taxon>Embryophyta</taxon>
        <taxon>Tracheophyta</taxon>
        <taxon>Spermatophyta</taxon>
        <taxon>Magnoliopsida</taxon>
        <taxon>eudicotyledons</taxon>
        <taxon>Gunneridae</taxon>
        <taxon>Pentapetalae</taxon>
        <taxon>rosids</taxon>
        <taxon>fabids</taxon>
        <taxon>Fabales</taxon>
        <taxon>Fabaceae</taxon>
        <taxon>Papilionoideae</taxon>
        <taxon>50 kb inversion clade</taxon>
        <taxon>NPAAA clade</taxon>
        <taxon>indigoferoid/millettioid clade</taxon>
        <taxon>Phaseoleae</taxon>
        <taxon>Vigna</taxon>
    </lineage>
</organism>
<accession>A0A0L9V0R1</accession>
<feature type="region of interest" description="Disordered" evidence="1">
    <location>
        <begin position="272"/>
        <end position="301"/>
    </location>
</feature>
<feature type="compositionally biased region" description="Basic and acidic residues" evidence="1">
    <location>
        <begin position="636"/>
        <end position="648"/>
    </location>
</feature>
<dbReference type="Gramene" id="KOM48715">
    <property type="protein sequence ID" value="KOM48715"/>
    <property type="gene ID" value="LR48_Vigan07g241900"/>
</dbReference>
<name>A0A0L9V0R1_PHAAN</name>
<feature type="region of interest" description="Disordered" evidence="1">
    <location>
        <begin position="388"/>
        <end position="411"/>
    </location>
</feature>
<dbReference type="Proteomes" id="UP000053144">
    <property type="component" value="Chromosome 7"/>
</dbReference>
<feature type="region of interest" description="Disordered" evidence="1">
    <location>
        <begin position="569"/>
        <end position="683"/>
    </location>
</feature>
<evidence type="ECO:0000313" key="3">
    <source>
        <dbReference type="Proteomes" id="UP000053144"/>
    </source>
</evidence>
<proteinExistence type="predicted"/>
<feature type="compositionally biased region" description="Polar residues" evidence="1">
    <location>
        <begin position="272"/>
        <end position="281"/>
    </location>
</feature>
<feature type="compositionally biased region" description="Basic and acidic residues" evidence="1">
    <location>
        <begin position="392"/>
        <end position="402"/>
    </location>
</feature>
<gene>
    <name evidence="2" type="ORF">LR48_Vigan07g241900</name>
</gene>
<dbReference type="EMBL" id="CM003377">
    <property type="protein sequence ID" value="KOM48715.1"/>
    <property type="molecule type" value="Genomic_DNA"/>
</dbReference>
<evidence type="ECO:0000256" key="1">
    <source>
        <dbReference type="SAM" id="MobiDB-lite"/>
    </source>
</evidence>
<feature type="region of interest" description="Disordered" evidence="1">
    <location>
        <begin position="719"/>
        <end position="814"/>
    </location>
</feature>
<dbReference type="AlphaFoldDB" id="A0A0L9V0R1"/>
<feature type="region of interest" description="Disordered" evidence="1">
    <location>
        <begin position="156"/>
        <end position="189"/>
    </location>
</feature>
<feature type="region of interest" description="Disordered" evidence="1">
    <location>
        <begin position="339"/>
        <end position="375"/>
    </location>
</feature>
<protein>
    <submittedName>
        <fullName evidence="2">Uncharacterized protein</fullName>
    </submittedName>
</protein>
<feature type="compositionally biased region" description="Polar residues" evidence="1">
    <location>
        <begin position="726"/>
        <end position="753"/>
    </location>
</feature>
<evidence type="ECO:0000313" key="2">
    <source>
        <dbReference type="EMBL" id="KOM48715.1"/>
    </source>
</evidence>
<feature type="compositionally biased region" description="Polar residues" evidence="1">
    <location>
        <begin position="772"/>
        <end position="792"/>
    </location>
</feature>